<protein>
    <submittedName>
        <fullName evidence="1">Uncharacterized protein</fullName>
    </submittedName>
</protein>
<proteinExistence type="predicted"/>
<sequence>MCSWTVKDARGQHGSLQTMYSSYTNHIGSHWMLPSSWIVTDEHGSLELPKRCRVSLPEPQGHSRKFKNLHGLIRS</sequence>
<organism evidence="1 2">
    <name type="scientific">Dreissena polymorpha</name>
    <name type="common">Zebra mussel</name>
    <name type="synonym">Mytilus polymorpha</name>
    <dbReference type="NCBI Taxonomy" id="45954"/>
    <lineage>
        <taxon>Eukaryota</taxon>
        <taxon>Metazoa</taxon>
        <taxon>Spiralia</taxon>
        <taxon>Lophotrochozoa</taxon>
        <taxon>Mollusca</taxon>
        <taxon>Bivalvia</taxon>
        <taxon>Autobranchia</taxon>
        <taxon>Heteroconchia</taxon>
        <taxon>Euheterodonta</taxon>
        <taxon>Imparidentia</taxon>
        <taxon>Neoheterodontei</taxon>
        <taxon>Myida</taxon>
        <taxon>Dreissenoidea</taxon>
        <taxon>Dreissenidae</taxon>
        <taxon>Dreissena</taxon>
    </lineage>
</organism>
<evidence type="ECO:0000313" key="2">
    <source>
        <dbReference type="Proteomes" id="UP000828390"/>
    </source>
</evidence>
<keyword evidence="2" id="KW-1185">Reference proteome</keyword>
<dbReference type="AlphaFoldDB" id="A0A9D4C089"/>
<reference evidence="1" key="1">
    <citation type="journal article" date="2019" name="bioRxiv">
        <title>The Genome of the Zebra Mussel, Dreissena polymorpha: A Resource for Invasive Species Research.</title>
        <authorList>
            <person name="McCartney M.A."/>
            <person name="Auch B."/>
            <person name="Kono T."/>
            <person name="Mallez S."/>
            <person name="Zhang Y."/>
            <person name="Obille A."/>
            <person name="Becker A."/>
            <person name="Abrahante J.E."/>
            <person name="Garbe J."/>
            <person name="Badalamenti J.P."/>
            <person name="Herman A."/>
            <person name="Mangelson H."/>
            <person name="Liachko I."/>
            <person name="Sullivan S."/>
            <person name="Sone E.D."/>
            <person name="Koren S."/>
            <person name="Silverstein K.A.T."/>
            <person name="Beckman K.B."/>
            <person name="Gohl D.M."/>
        </authorList>
    </citation>
    <scope>NUCLEOTIDE SEQUENCE</scope>
    <source>
        <strain evidence="1">Duluth1</strain>
        <tissue evidence="1">Whole animal</tissue>
    </source>
</reference>
<comment type="caution">
    <text evidence="1">The sequence shown here is derived from an EMBL/GenBank/DDBJ whole genome shotgun (WGS) entry which is preliminary data.</text>
</comment>
<evidence type="ECO:0000313" key="1">
    <source>
        <dbReference type="EMBL" id="KAH3714748.1"/>
    </source>
</evidence>
<gene>
    <name evidence="1" type="ORF">DPMN_057447</name>
</gene>
<dbReference type="Proteomes" id="UP000828390">
    <property type="component" value="Unassembled WGS sequence"/>
</dbReference>
<reference evidence="1" key="2">
    <citation type="submission" date="2020-11" db="EMBL/GenBank/DDBJ databases">
        <authorList>
            <person name="McCartney M.A."/>
            <person name="Auch B."/>
            <person name="Kono T."/>
            <person name="Mallez S."/>
            <person name="Becker A."/>
            <person name="Gohl D.M."/>
            <person name="Silverstein K.A.T."/>
            <person name="Koren S."/>
            <person name="Bechman K.B."/>
            <person name="Herman A."/>
            <person name="Abrahante J.E."/>
            <person name="Garbe J."/>
        </authorList>
    </citation>
    <scope>NUCLEOTIDE SEQUENCE</scope>
    <source>
        <strain evidence="1">Duluth1</strain>
        <tissue evidence="1">Whole animal</tissue>
    </source>
</reference>
<accession>A0A9D4C089</accession>
<dbReference type="EMBL" id="JAIWYP010000013">
    <property type="protein sequence ID" value="KAH3714748.1"/>
    <property type="molecule type" value="Genomic_DNA"/>
</dbReference>
<name>A0A9D4C089_DREPO</name>